<dbReference type="Proteomes" id="UP000042997">
    <property type="component" value="Unassembled WGS sequence"/>
</dbReference>
<proteinExistence type="predicted"/>
<organism evidence="1 2">
    <name type="scientific">Rhodococcus ruber</name>
    <dbReference type="NCBI Taxonomy" id="1830"/>
    <lineage>
        <taxon>Bacteria</taxon>
        <taxon>Bacillati</taxon>
        <taxon>Actinomycetota</taxon>
        <taxon>Actinomycetes</taxon>
        <taxon>Mycobacteriales</taxon>
        <taxon>Nocardiaceae</taxon>
        <taxon>Rhodococcus</taxon>
    </lineage>
</organism>
<dbReference type="AlphaFoldDB" id="A0A098BHJ0"/>
<evidence type="ECO:0000313" key="1">
    <source>
        <dbReference type="EMBL" id="CDZ87186.1"/>
    </source>
</evidence>
<dbReference type="EMBL" id="CCSD01000032">
    <property type="protein sequence ID" value="CDZ87186.1"/>
    <property type="molecule type" value="Genomic_DNA"/>
</dbReference>
<gene>
    <name evidence="1" type="ORF">RHRU231_230014</name>
</gene>
<accession>A0A098BHJ0</accession>
<name>A0A098BHJ0_9NOCA</name>
<evidence type="ECO:0000313" key="2">
    <source>
        <dbReference type="Proteomes" id="UP000042997"/>
    </source>
</evidence>
<protein>
    <submittedName>
        <fullName evidence="1">Uncharacterized protein</fullName>
    </submittedName>
</protein>
<reference evidence="1 2" key="1">
    <citation type="journal article" date="2014" name="Genome Announc.">
        <title>Draft Genome Sequence of Propane- and Butane-Oxidizing Actinobacterium Rhodococcus ruber IEGM 231.</title>
        <authorList>
            <person name="Ivshina I.B."/>
            <person name="Kuyukina M.S."/>
            <person name="Krivoruchko A.V."/>
            <person name="Barbe V."/>
            <person name="Fischer C."/>
        </authorList>
    </citation>
    <scope>NUCLEOTIDE SEQUENCE [LARGE SCALE GENOMIC DNA]</scope>
</reference>
<sequence length="63" mass="7140">MVPPQLDITLLPDNIFRCRVRRGPIVPHQVLYSVTGTNGVSLDFPLYAINRSDAWLVHRNPPC</sequence>